<name>A0ABW9IJU0_STRGJ</name>
<gene>
    <name evidence="3" type="ORF">ACKI1S_21655</name>
</gene>
<feature type="transmembrane region" description="Helical" evidence="2">
    <location>
        <begin position="12"/>
        <end position="33"/>
    </location>
</feature>
<dbReference type="Proteomes" id="UP001631993">
    <property type="component" value="Unassembled WGS sequence"/>
</dbReference>
<keyword evidence="4" id="KW-1185">Reference proteome</keyword>
<proteinExistence type="predicted"/>
<evidence type="ECO:0000313" key="3">
    <source>
        <dbReference type="EMBL" id="MFM9648755.1"/>
    </source>
</evidence>
<keyword evidence="2" id="KW-0812">Transmembrane</keyword>
<keyword evidence="2" id="KW-0472">Membrane</keyword>
<evidence type="ECO:0000313" key="4">
    <source>
        <dbReference type="Proteomes" id="UP001631993"/>
    </source>
</evidence>
<reference evidence="3 4" key="1">
    <citation type="submission" date="2024-12" db="EMBL/GenBank/DDBJ databases">
        <title>Forecasting of Potato common scab and diversities of Pathogenic streptomyces spp. in china.</title>
        <authorList>
            <person name="Handique U."/>
            <person name="Wu J."/>
        </authorList>
    </citation>
    <scope>NUCLEOTIDE SEQUENCE [LARGE SCALE GENOMIC DNA]</scope>
    <source>
        <strain evidence="3 4">ZRIMU1585</strain>
    </source>
</reference>
<dbReference type="EMBL" id="JBJVNE010000010">
    <property type="protein sequence ID" value="MFM9648755.1"/>
    <property type="molecule type" value="Genomic_DNA"/>
</dbReference>
<sequence>MPEHLSIPHPTGTAAVVLALAGAAWLIAVTALLRRARPGTGAWGAWTGARRTRRTALGAMRPGHDAIPPGPRGRRRTMDPRRRDAHARLSEADVRRPGQARPPRLPALPPQSNTGPHPESVELTPAEQAAFAGLVRRLGDDR</sequence>
<dbReference type="RefSeq" id="WP_369280896.1">
    <property type="nucleotide sequence ID" value="NZ_JBJVMW010000007.1"/>
</dbReference>
<keyword evidence="2" id="KW-1133">Transmembrane helix</keyword>
<organism evidence="3 4">
    <name type="scientific">Streptomyces galilaeus</name>
    <dbReference type="NCBI Taxonomy" id="33899"/>
    <lineage>
        <taxon>Bacteria</taxon>
        <taxon>Bacillati</taxon>
        <taxon>Actinomycetota</taxon>
        <taxon>Actinomycetes</taxon>
        <taxon>Kitasatosporales</taxon>
        <taxon>Streptomycetaceae</taxon>
        <taxon>Streptomyces</taxon>
    </lineage>
</organism>
<accession>A0ABW9IJU0</accession>
<evidence type="ECO:0000256" key="2">
    <source>
        <dbReference type="SAM" id="Phobius"/>
    </source>
</evidence>
<protein>
    <submittedName>
        <fullName evidence="3">Uncharacterized protein</fullName>
    </submittedName>
</protein>
<feature type="compositionally biased region" description="Basic and acidic residues" evidence="1">
    <location>
        <begin position="76"/>
        <end position="96"/>
    </location>
</feature>
<evidence type="ECO:0000256" key="1">
    <source>
        <dbReference type="SAM" id="MobiDB-lite"/>
    </source>
</evidence>
<feature type="region of interest" description="Disordered" evidence="1">
    <location>
        <begin position="55"/>
        <end position="126"/>
    </location>
</feature>
<comment type="caution">
    <text evidence="3">The sequence shown here is derived from an EMBL/GenBank/DDBJ whole genome shotgun (WGS) entry which is preliminary data.</text>
</comment>